<dbReference type="GO" id="GO:2001070">
    <property type="term" value="F:starch binding"/>
    <property type="evidence" value="ECO:0007669"/>
    <property type="project" value="InterPro"/>
</dbReference>
<gene>
    <name evidence="2" type="ORF">LLUT_LOCUS5501</name>
</gene>
<dbReference type="PANTHER" id="PTHR15048">
    <property type="entry name" value="STARCH-BINDING DOMAIN-CONTAINING PROTEIN 1"/>
    <property type="match status" value="1"/>
</dbReference>
<dbReference type="InterPro" id="IPR002044">
    <property type="entry name" value="CBM20"/>
</dbReference>
<dbReference type="PANTHER" id="PTHR15048:SF0">
    <property type="entry name" value="STARCH-BINDING DOMAIN-CONTAINING PROTEIN 1"/>
    <property type="match status" value="1"/>
</dbReference>
<dbReference type="InterPro" id="IPR013783">
    <property type="entry name" value="Ig-like_fold"/>
</dbReference>
<dbReference type="CDD" id="cd05467">
    <property type="entry name" value="CBM20"/>
    <property type="match status" value="1"/>
</dbReference>
<dbReference type="AlphaFoldDB" id="A0AAV1W5R5"/>
<sequence>MEALTSSCSKAIVMGLGSYFHRHAAFASDTPQICLPLLEKKGCNFQLLKLVQNKGIYPIHALQSETLMDWDTEELEVEQTNELKNIHVKFQLQKCCEYGEQFLIVGDDPMLGSWNPSNALPMSWSDDHIWTTHLNVPAGKTIQFKFLLKGKTGDIIWQPGPDRILHTWESMDRVTICEDWDNAGSQKLIQEYQHALPYSNEELNIDSNSKLSQTHAKEKPLMVAQNIGSLEEIIESANHILTAQKLIQLNEESANNP</sequence>
<dbReference type="SUPFAM" id="SSF49452">
    <property type="entry name" value="Starch-binding domain-like"/>
    <property type="match status" value="1"/>
</dbReference>
<dbReference type="PROSITE" id="PS51166">
    <property type="entry name" value="CBM20"/>
    <property type="match status" value="1"/>
</dbReference>
<name>A0AAV1W5R5_LUPLU</name>
<evidence type="ECO:0000259" key="1">
    <source>
        <dbReference type="PROSITE" id="PS51166"/>
    </source>
</evidence>
<dbReference type="SMART" id="SM01065">
    <property type="entry name" value="CBM_2"/>
    <property type="match status" value="1"/>
</dbReference>
<proteinExistence type="predicted"/>
<dbReference type="Gene3D" id="2.60.40.10">
    <property type="entry name" value="Immunoglobulins"/>
    <property type="match status" value="1"/>
</dbReference>
<evidence type="ECO:0000313" key="3">
    <source>
        <dbReference type="Proteomes" id="UP001497480"/>
    </source>
</evidence>
<accession>A0AAV1W5R5</accession>
<organism evidence="2 3">
    <name type="scientific">Lupinus luteus</name>
    <name type="common">European yellow lupine</name>
    <dbReference type="NCBI Taxonomy" id="3873"/>
    <lineage>
        <taxon>Eukaryota</taxon>
        <taxon>Viridiplantae</taxon>
        <taxon>Streptophyta</taxon>
        <taxon>Embryophyta</taxon>
        <taxon>Tracheophyta</taxon>
        <taxon>Spermatophyta</taxon>
        <taxon>Magnoliopsida</taxon>
        <taxon>eudicotyledons</taxon>
        <taxon>Gunneridae</taxon>
        <taxon>Pentapetalae</taxon>
        <taxon>rosids</taxon>
        <taxon>fabids</taxon>
        <taxon>Fabales</taxon>
        <taxon>Fabaceae</taxon>
        <taxon>Papilionoideae</taxon>
        <taxon>50 kb inversion clade</taxon>
        <taxon>genistoids sensu lato</taxon>
        <taxon>core genistoids</taxon>
        <taxon>Genisteae</taxon>
        <taxon>Lupinus</taxon>
    </lineage>
</organism>
<keyword evidence="3" id="KW-1185">Reference proteome</keyword>
<protein>
    <recommendedName>
        <fullName evidence="1">CBM20 domain-containing protein</fullName>
    </recommendedName>
</protein>
<evidence type="ECO:0000313" key="2">
    <source>
        <dbReference type="EMBL" id="CAL0304441.1"/>
    </source>
</evidence>
<dbReference type="FunFam" id="2.60.40.10:FF:000552">
    <property type="entry name" value="Related to glucoamylase"/>
    <property type="match status" value="1"/>
</dbReference>
<dbReference type="InterPro" id="IPR013784">
    <property type="entry name" value="Carb-bd-like_fold"/>
</dbReference>
<comment type="caution">
    <text evidence="2">The sequence shown here is derived from an EMBL/GenBank/DDBJ whole genome shotgun (WGS) entry which is preliminary data.</text>
</comment>
<reference evidence="2 3" key="1">
    <citation type="submission" date="2024-03" db="EMBL/GenBank/DDBJ databases">
        <authorList>
            <person name="Martinez-Hernandez J."/>
        </authorList>
    </citation>
    <scope>NUCLEOTIDE SEQUENCE [LARGE SCALE GENOMIC DNA]</scope>
</reference>
<dbReference type="Pfam" id="PF00686">
    <property type="entry name" value="CBM_20"/>
    <property type="match status" value="1"/>
</dbReference>
<dbReference type="GO" id="GO:0016020">
    <property type="term" value="C:membrane"/>
    <property type="evidence" value="ECO:0007669"/>
    <property type="project" value="TreeGrafter"/>
</dbReference>
<dbReference type="EMBL" id="CAXHTB010000004">
    <property type="protein sequence ID" value="CAL0304441.1"/>
    <property type="molecule type" value="Genomic_DNA"/>
</dbReference>
<feature type="domain" description="CBM20" evidence="1">
    <location>
        <begin position="80"/>
        <end position="182"/>
    </location>
</feature>
<dbReference type="Proteomes" id="UP001497480">
    <property type="component" value="Unassembled WGS sequence"/>
</dbReference>